<reference evidence="7" key="1">
    <citation type="submission" date="2019-02" db="EMBL/GenBank/DDBJ databases">
        <authorList>
            <person name="Gruber-Vodicka R. H."/>
            <person name="Seah K. B. B."/>
        </authorList>
    </citation>
    <scope>NUCLEOTIDE SEQUENCE</scope>
    <source>
        <strain evidence="7">BECK_M7</strain>
    </source>
</reference>
<proteinExistence type="inferred from homology"/>
<evidence type="ECO:0000259" key="5">
    <source>
        <dbReference type="Pfam" id="PF00149"/>
    </source>
</evidence>
<keyword evidence="2" id="KW-0378">Hydrolase</keyword>
<evidence type="ECO:0000256" key="3">
    <source>
        <dbReference type="ARBA" id="ARBA00023004"/>
    </source>
</evidence>
<dbReference type="Pfam" id="PF00149">
    <property type="entry name" value="Metallophos"/>
    <property type="match status" value="1"/>
</dbReference>
<dbReference type="InterPro" id="IPR004843">
    <property type="entry name" value="Calcineurin-like_PHP"/>
</dbReference>
<evidence type="ECO:0000256" key="2">
    <source>
        <dbReference type="ARBA" id="ARBA00022801"/>
    </source>
</evidence>
<dbReference type="AlphaFoldDB" id="A0A450U5S5"/>
<dbReference type="EMBL" id="CAADFF010000003">
    <property type="protein sequence ID" value="VFJ86543.1"/>
    <property type="molecule type" value="Genomic_DNA"/>
</dbReference>
<dbReference type="PANTHER" id="PTHR42988">
    <property type="entry name" value="PHOSPHOHYDROLASE"/>
    <property type="match status" value="1"/>
</dbReference>
<evidence type="ECO:0000256" key="4">
    <source>
        <dbReference type="ARBA" id="ARBA00025742"/>
    </source>
</evidence>
<feature type="domain" description="Novel STAND NTPase 5" evidence="6">
    <location>
        <begin position="376"/>
        <end position="504"/>
    </location>
</feature>
<dbReference type="InterPro" id="IPR029052">
    <property type="entry name" value="Metallo-depent_PP-like"/>
</dbReference>
<dbReference type="GO" id="GO:0046872">
    <property type="term" value="F:metal ion binding"/>
    <property type="evidence" value="ECO:0007669"/>
    <property type="project" value="UniProtKB-KW"/>
</dbReference>
<dbReference type="SUPFAM" id="SSF56300">
    <property type="entry name" value="Metallo-dependent phosphatases"/>
    <property type="match status" value="1"/>
</dbReference>
<feature type="domain" description="Calcineurin-like phosphoesterase" evidence="5">
    <location>
        <begin position="5"/>
        <end position="238"/>
    </location>
</feature>
<accession>A0A450U5S5</accession>
<dbReference type="PANTHER" id="PTHR42988:SF2">
    <property type="entry name" value="CYCLIC NUCLEOTIDE PHOSPHODIESTERASE CBUA0032-RELATED"/>
    <property type="match status" value="1"/>
</dbReference>
<name>A0A450U5S5_9GAMM</name>
<keyword evidence="1" id="KW-0479">Metal-binding</keyword>
<evidence type="ECO:0000259" key="6">
    <source>
        <dbReference type="Pfam" id="PF25199"/>
    </source>
</evidence>
<dbReference type="Gene3D" id="3.60.21.10">
    <property type="match status" value="1"/>
</dbReference>
<dbReference type="InterPro" id="IPR050884">
    <property type="entry name" value="CNP_phosphodiesterase-III"/>
</dbReference>
<gene>
    <name evidence="7" type="ORF">BECKLFY1418B_GA0070995_100394</name>
</gene>
<dbReference type="GO" id="GO:0016787">
    <property type="term" value="F:hydrolase activity"/>
    <property type="evidence" value="ECO:0007669"/>
    <property type="project" value="UniProtKB-KW"/>
</dbReference>
<evidence type="ECO:0000256" key="1">
    <source>
        <dbReference type="ARBA" id="ARBA00022723"/>
    </source>
</evidence>
<keyword evidence="3" id="KW-0408">Iron</keyword>
<comment type="similarity">
    <text evidence="4">Belongs to the cyclic nucleotide phosphodiesterase class-III family.</text>
</comment>
<dbReference type="Pfam" id="PF25199">
    <property type="entry name" value="nSTAND_NTPase5"/>
    <property type="match status" value="1"/>
</dbReference>
<organism evidence="7">
    <name type="scientific">Candidatus Kentrum sp. LFY</name>
    <dbReference type="NCBI Taxonomy" id="2126342"/>
    <lineage>
        <taxon>Bacteria</taxon>
        <taxon>Pseudomonadati</taxon>
        <taxon>Pseudomonadota</taxon>
        <taxon>Gammaproteobacteria</taxon>
        <taxon>Candidatus Kentrum</taxon>
    </lineage>
</organism>
<protein>
    <submittedName>
        <fullName evidence="7">Calcineurin-like phosphoesterase</fullName>
    </submittedName>
</protein>
<evidence type="ECO:0000313" key="7">
    <source>
        <dbReference type="EMBL" id="VFJ86543.1"/>
    </source>
</evidence>
<sequence>MNPIRWLHLSDFHTGKDGYGQRRLFKEILNHIADQKLPDFVFITGDIAQSGLKEQYDKFGEEFLSPLEEKVGEDCTILLVPGNHDVDWEEKKFVSRDLIRQKSPEFFDPTEKGLSERQKIRSGFAAYIDNEYFQLLPNTNDWLDSEAGCFTRIINCKGTKLGILGLNTAWFSEDKSDERQLTPGKAIVESGLEKIANAEIKIALGHHPLDWFYREDEEPLRTLFGKHQVLYLHGHLHKTGSRFEIGAGHPFLALRSGAAFRARENDKWVNGLLWAELDAAEQRLVLEPRKWNKGNQEWALDGDAFPERYRESGTDRWILPLPSALAAALSPQQTKSPSSPAKPPVKRFKAPQGWEIVDRDYLASLDTNPDEAMILSYFDGRIPNWSLALCPQIPRRAVVRQLAERIVAATGDGRPTVNMLLGAGGEGKSTAFLQTIEAVLQADASWRVLHRRGETAELSRKLVDELPQDAPHDAGQHWLIASDDADLIAEDVYHIVSGLAAQGTGRRTFPPQCPPYRVARYQDPSDKLGACARLS</sequence>
<dbReference type="InterPro" id="IPR057574">
    <property type="entry name" value="nSTAND_NTPase5_dom"/>
</dbReference>